<evidence type="ECO:0000313" key="1">
    <source>
        <dbReference type="EMBL" id="TKT85314.1"/>
    </source>
</evidence>
<gene>
    <name evidence="1" type="ORF">FDK13_33945</name>
</gene>
<accession>A0A4U6CVK3</accession>
<reference evidence="1 2" key="1">
    <citation type="submission" date="2019-05" db="EMBL/GenBank/DDBJ databases">
        <title>Dyadobacter AR-3-8 sp. nov., isolated from arctic soil.</title>
        <authorList>
            <person name="Chaudhary D.K."/>
        </authorList>
    </citation>
    <scope>NUCLEOTIDE SEQUENCE [LARGE SCALE GENOMIC DNA]</scope>
    <source>
        <strain evidence="1 2">AR-3-8</strain>
    </source>
</reference>
<name>A0A4U6CVK3_9BACT</name>
<protein>
    <submittedName>
        <fullName evidence="1">Uncharacterized protein</fullName>
    </submittedName>
</protein>
<dbReference type="AlphaFoldDB" id="A0A4U6CVK3"/>
<sequence length="61" mass="7147">MKKPAIYLFAGFFMFDTCDPAGTNVELFASRFEEAGKRFFFLRVYLLGHNFLIKLETMSRI</sequence>
<organism evidence="1 2">
    <name type="scientific">Dyadobacter frigoris</name>
    <dbReference type="NCBI Taxonomy" id="2576211"/>
    <lineage>
        <taxon>Bacteria</taxon>
        <taxon>Pseudomonadati</taxon>
        <taxon>Bacteroidota</taxon>
        <taxon>Cytophagia</taxon>
        <taxon>Cytophagales</taxon>
        <taxon>Spirosomataceae</taxon>
        <taxon>Dyadobacter</taxon>
    </lineage>
</organism>
<dbReference type="RefSeq" id="WP_137344462.1">
    <property type="nucleotide sequence ID" value="NZ_BSQH01000028.1"/>
</dbReference>
<dbReference type="EMBL" id="SZVO01000031">
    <property type="protein sequence ID" value="TKT85314.1"/>
    <property type="molecule type" value="Genomic_DNA"/>
</dbReference>
<evidence type="ECO:0000313" key="2">
    <source>
        <dbReference type="Proteomes" id="UP000304900"/>
    </source>
</evidence>
<keyword evidence="2" id="KW-1185">Reference proteome</keyword>
<proteinExistence type="predicted"/>
<dbReference type="Proteomes" id="UP000304900">
    <property type="component" value="Unassembled WGS sequence"/>
</dbReference>
<comment type="caution">
    <text evidence="1">The sequence shown here is derived from an EMBL/GenBank/DDBJ whole genome shotgun (WGS) entry which is preliminary data.</text>
</comment>